<dbReference type="EMBL" id="CP151507">
    <property type="protein sequence ID" value="WZN63080.1"/>
    <property type="molecule type" value="Genomic_DNA"/>
</dbReference>
<dbReference type="AlphaFoldDB" id="A0AAX4PBY1"/>
<feature type="transmembrane region" description="Helical" evidence="1">
    <location>
        <begin position="460"/>
        <end position="480"/>
    </location>
</feature>
<evidence type="ECO:0000256" key="1">
    <source>
        <dbReference type="SAM" id="Phobius"/>
    </source>
</evidence>
<feature type="signal peptide" evidence="2">
    <location>
        <begin position="1"/>
        <end position="34"/>
    </location>
</feature>
<keyword evidence="1" id="KW-0812">Transmembrane</keyword>
<dbReference type="PANTHER" id="PTHR11319:SF35">
    <property type="entry name" value="OUTER MEMBRANE PROTEIN PMPC-RELATED"/>
    <property type="match status" value="1"/>
</dbReference>
<feature type="transmembrane region" description="Helical" evidence="1">
    <location>
        <begin position="540"/>
        <end position="558"/>
    </location>
</feature>
<feature type="transmembrane region" description="Helical" evidence="1">
    <location>
        <begin position="241"/>
        <end position="259"/>
    </location>
</feature>
<evidence type="ECO:0000313" key="3">
    <source>
        <dbReference type="EMBL" id="WZN63080.1"/>
    </source>
</evidence>
<keyword evidence="1" id="KW-0472">Membrane</keyword>
<dbReference type="Proteomes" id="UP001472866">
    <property type="component" value="Chromosome 07"/>
</dbReference>
<protein>
    <recommendedName>
        <fullName evidence="5">EF-hand domain-containing protein</fullName>
    </recommendedName>
</protein>
<feature type="transmembrane region" description="Helical" evidence="1">
    <location>
        <begin position="204"/>
        <end position="229"/>
    </location>
</feature>
<feature type="chain" id="PRO_5043332318" description="EF-hand domain-containing protein" evidence="2">
    <location>
        <begin position="35"/>
        <end position="689"/>
    </location>
</feature>
<feature type="transmembrane region" description="Helical" evidence="1">
    <location>
        <begin position="608"/>
        <end position="632"/>
    </location>
</feature>
<keyword evidence="4" id="KW-1185">Reference proteome</keyword>
<organism evidence="3 4">
    <name type="scientific">Chloropicon roscoffensis</name>
    <dbReference type="NCBI Taxonomy" id="1461544"/>
    <lineage>
        <taxon>Eukaryota</taxon>
        <taxon>Viridiplantae</taxon>
        <taxon>Chlorophyta</taxon>
        <taxon>Chloropicophyceae</taxon>
        <taxon>Chloropicales</taxon>
        <taxon>Chloropicaceae</taxon>
        <taxon>Chloropicon</taxon>
    </lineage>
</organism>
<feature type="transmembrane region" description="Helical" evidence="1">
    <location>
        <begin position="507"/>
        <end position="528"/>
    </location>
</feature>
<reference evidence="3 4" key="1">
    <citation type="submission" date="2024-03" db="EMBL/GenBank/DDBJ databases">
        <title>Complete genome sequence of the green alga Chloropicon roscoffensis RCC1871.</title>
        <authorList>
            <person name="Lemieux C."/>
            <person name="Pombert J.-F."/>
            <person name="Otis C."/>
            <person name="Turmel M."/>
        </authorList>
    </citation>
    <scope>NUCLEOTIDE SEQUENCE [LARGE SCALE GENOMIC DNA]</scope>
    <source>
        <strain evidence="3 4">RCC1871</strain>
    </source>
</reference>
<evidence type="ECO:0000313" key="4">
    <source>
        <dbReference type="Proteomes" id="UP001472866"/>
    </source>
</evidence>
<gene>
    <name evidence="3" type="ORF">HKI87_07g46250</name>
</gene>
<evidence type="ECO:0000256" key="2">
    <source>
        <dbReference type="SAM" id="SignalP"/>
    </source>
</evidence>
<feature type="transmembrane region" description="Helical" evidence="1">
    <location>
        <begin position="570"/>
        <end position="588"/>
    </location>
</feature>
<proteinExistence type="predicted"/>
<evidence type="ECO:0008006" key="5">
    <source>
        <dbReference type="Google" id="ProtNLM"/>
    </source>
</evidence>
<name>A0AAX4PBY1_9CHLO</name>
<dbReference type="PANTHER" id="PTHR11319">
    <property type="entry name" value="G PROTEIN-COUPLED RECEPTOR-RELATED"/>
    <property type="match status" value="1"/>
</dbReference>
<feature type="transmembrane region" description="Helical" evidence="1">
    <location>
        <begin position="298"/>
        <end position="321"/>
    </location>
</feature>
<keyword evidence="1" id="KW-1133">Transmembrane helix</keyword>
<keyword evidence="2" id="KW-0732">Signal</keyword>
<accession>A0AAX4PBY1</accession>
<sequence length="689" mass="77040">MRSRAKRPSRAAAMSVLFFAANVLFLLWSPAVGAETSSKPACSSTTSSSSCPPFMEEMGVLGLCACRKAVLDANGTIFHQGFFKLDHHRTPLSFLRGEKDCHVCPEGATCLGGTAKPRPKPGYWTNPSCPIGFSACEANLELGHSFICLAPNATSEFGSCREGHEGVLCHRCQDGYGRDDPTSPFCARCRGVEADGRGGLKTRLWHLLFLLGGVVFESGMSLSLIFTGLEADKRNKPEMSQLLKVLVSYLAIVKLLLAGNTVGWPTALQVFISHHTEPKGPVTSFDCWFENDFELKSVFGYALQAVPKICSVVVCTLYLYWHSYRLTRRYLEAKHRKTFMQSTDGYAKVWMTEEEEAVAFPKLLLLLSEGDRRDLTLLGSAAAFVRNLLPRVGIVCATSLWPSLLSWALGFLACGAYPRSFITPCDESTYDEVAGDKVLLWEYDKEIECFSGLHSKMLEWAALPVLCVCLFPVFVLRFLVSNSSKLYVDDKFDYTFGFLYRDYEKRYFYWEFLIQVRTFALTVLVVYFSTIHRRDQDLQGLLLLVVIFFSTLLHTRYLPYVSDLVDSAQQIVLVDAAVIIIASMFFKLDMGGSGFFRYLYWPQIKETIGVLIAILHVGTLLVIGLFVAIAFLKTYAIKADSDGDNKVSREEAVEYFGKSKTAKAFIWVLWAFRLVEDVGGAEGVKTKDE</sequence>